<dbReference type="GO" id="GO:0090313">
    <property type="term" value="P:regulation of protein targeting to membrane"/>
    <property type="evidence" value="ECO:0007669"/>
    <property type="project" value="TreeGrafter"/>
</dbReference>
<organism evidence="4 5">
    <name type="scientific">Candidatus Filomicrobium marinum</name>
    <dbReference type="NCBI Taxonomy" id="1608628"/>
    <lineage>
        <taxon>Bacteria</taxon>
        <taxon>Pseudomonadati</taxon>
        <taxon>Pseudomonadota</taxon>
        <taxon>Alphaproteobacteria</taxon>
        <taxon>Hyphomicrobiales</taxon>
        <taxon>Hyphomicrobiaceae</taxon>
        <taxon>Filomicrobium</taxon>
    </lineage>
</organism>
<name>A0A0D6JLN9_9HYPH</name>
<dbReference type="KEGG" id="fil:BN1229_v1_4011"/>
<accession>A0A0D6JLN9</accession>
<dbReference type="Pfam" id="PF05170">
    <property type="entry name" value="AsmA"/>
    <property type="match status" value="1"/>
</dbReference>
<feature type="region of interest" description="Disordered" evidence="2">
    <location>
        <begin position="1259"/>
        <end position="1329"/>
    </location>
</feature>
<keyword evidence="5" id="KW-1185">Reference proteome</keyword>
<feature type="domain" description="AsmA" evidence="3">
    <location>
        <begin position="4"/>
        <end position="182"/>
    </location>
</feature>
<dbReference type="EMBL" id="LN829119">
    <property type="protein sequence ID" value="CPR22565.1"/>
    <property type="molecule type" value="Genomic_DNA"/>
</dbReference>
<evidence type="ECO:0000256" key="1">
    <source>
        <dbReference type="SAM" id="Coils"/>
    </source>
</evidence>
<dbReference type="InterPro" id="IPR007844">
    <property type="entry name" value="AsmA"/>
</dbReference>
<dbReference type="RefSeq" id="WP_046479591.1">
    <property type="nucleotide sequence ID" value="NZ_LN829118.1"/>
</dbReference>
<evidence type="ECO:0000313" key="5">
    <source>
        <dbReference type="Proteomes" id="UP000033187"/>
    </source>
</evidence>
<reference evidence="5" key="1">
    <citation type="submission" date="2015-02" db="EMBL/GenBank/DDBJ databases">
        <authorList>
            <person name="Chooi Y.-H."/>
        </authorList>
    </citation>
    <scope>NUCLEOTIDE SEQUENCE [LARGE SCALE GENOMIC DNA]</scope>
    <source>
        <strain evidence="5">strain Y</strain>
    </source>
</reference>
<evidence type="ECO:0000256" key="2">
    <source>
        <dbReference type="SAM" id="MobiDB-lite"/>
    </source>
</evidence>
<feature type="region of interest" description="Disordered" evidence="2">
    <location>
        <begin position="885"/>
        <end position="907"/>
    </location>
</feature>
<evidence type="ECO:0000259" key="3">
    <source>
        <dbReference type="Pfam" id="PF05170"/>
    </source>
</evidence>
<sequence length="1329" mass="139821">MNALLTWIGSLLILALAALFAGPHFVDWNVYRGVFEEEASRILGRDVRVGGDVNLRLLPAPYVRFEKLRISDTTGIAGAPLFSAESFTMWLSVPPLLKGALEAKRIELERPSVTLAVNEDGYGNWRSLNAGYGSLPFVPTGVELQSVHISDGTVALNLQRGGEVARLSKINGELAAKQLAGPYTFRGSVDLSGTEREIRLATSEPDQAGTVRLNGQIRTPSSKDRYTVDLRLSNLWEQPAIEGDLSGRVQINKMGDDAFAELKAKMKGSPQGAQLSEIVASFENSGQPQIVVGQMAAEWGGRHQIDLSLSSRWLDLDRLAGGTPSQASAMPTGETPAGRAPGNGEATGAKPQAFTGPVQTAQSLLAGLIDVFPERVDVSADLRVDQVNLGGDAVSDVLLEMQRNGGPLEMKTMRAVLPGGARFDFSGQVEATEGVPVFSGDLYVGGVSAAHVISWALGPGATSGISSDGPFAVDGKMRLGGSSLQLSNARAEFSGVPIRGSVSWRENKNGKRLAVEIEGREIDTRWVGLNDFQMPAIVDILSKSVETASGDNVLPAWLSGDFGDVRLRVRADTLRNGSNELKDVNADIALRDNRIEIATADFKTPSGLSVSMEGSIAEPSKAPKGTLRFVIGAQNQEAVTMLANALGGEASRGRFTERLSDLAPFRLAGNLALSQRLPNAADIDVDGMASGGSVEAQLRLDGGIDHWREKSADILVRVKDGKAARWVANWLGGAEGFETSNSALNGGSGLLKAVGVPNDGMLTMATLDGDGFSLIYDGKSGVAGDMLSAISGEFVVNARQSNDVLGLVGIELADGAELGPAQGVVEFTRSNGRYVFTPRDMIFAGSRLAGSIAVSRQKGDGRRLEADLTTDAAYLPGLMSAVLARPRQGSEAPEDTDPGQQRSAAGGTGLPQVAQAAEGLVTDAAVFSDQAFDMSPLVDLSGQLKLKASRLMFNEELHAENADLTVSFGGSRVELTLKEATVLGGGVSGELSLERAPAGVIASGNVALQGGNLAEVVSQKAGGRVLATGTVDANAKFTGRALGPRGLVSALVGSGELTFTDAKVHGLDPALVTGSALSLVASDDPIDNFAGTLRQELGKGVLPVGKRSVALEIIDGAVRVSPIKVDTPKGSTQIITTFDIAALAVDSEWRIQAKSAVNGEADWPPVTVTFVGPVAELASLEPKVTADTLERELTVRRMERNVNELERLRRLDEEAAARERARQRKIEEERAKAAAAAAAARPQYPITPNSMNGVITSEPLPPIETAPGQGSNAGEFAPGAGQPVPPEAVINEPPPPSVQVQRAPRPRPAREIPQLSPSDIMRQQLLGTN</sequence>
<protein>
    <recommendedName>
        <fullName evidence="3">AsmA domain-containing protein</fullName>
    </recommendedName>
</protein>
<dbReference type="Proteomes" id="UP000033187">
    <property type="component" value="Chromosome 1"/>
</dbReference>
<feature type="region of interest" description="Disordered" evidence="2">
    <location>
        <begin position="320"/>
        <end position="353"/>
    </location>
</feature>
<proteinExistence type="predicted"/>
<gene>
    <name evidence="4" type="ORF">YBN1229_v1_3998</name>
</gene>
<dbReference type="InterPro" id="IPR052894">
    <property type="entry name" value="AsmA-related"/>
</dbReference>
<dbReference type="PANTHER" id="PTHR30441">
    <property type="entry name" value="DUF748 DOMAIN-CONTAINING PROTEIN"/>
    <property type="match status" value="1"/>
</dbReference>
<evidence type="ECO:0000313" key="4">
    <source>
        <dbReference type="EMBL" id="CPR22565.1"/>
    </source>
</evidence>
<dbReference type="KEGG" id="fiy:BN1229_v1_3998"/>
<dbReference type="GO" id="GO:0005886">
    <property type="term" value="C:plasma membrane"/>
    <property type="evidence" value="ECO:0007669"/>
    <property type="project" value="TreeGrafter"/>
</dbReference>
<keyword evidence="1" id="KW-0175">Coiled coil</keyword>
<dbReference type="PANTHER" id="PTHR30441:SF4">
    <property type="entry name" value="PROTEIN ASMA"/>
    <property type="match status" value="1"/>
</dbReference>
<feature type="coiled-coil region" evidence="1">
    <location>
        <begin position="1195"/>
        <end position="1231"/>
    </location>
</feature>
<dbReference type="OrthoDB" id="9816380at2"/>